<gene>
    <name evidence="4" type="ORF">CORC01_09530</name>
</gene>
<evidence type="ECO:0000256" key="3">
    <source>
        <dbReference type="PROSITE-ProRule" id="PRU00023"/>
    </source>
</evidence>
<accession>A0A1G4B1C7</accession>
<name>A0A1G4B1C7_9PEZI</name>
<dbReference type="RefSeq" id="XP_022472305.1">
    <property type="nucleotide sequence ID" value="XM_022621159.1"/>
</dbReference>
<dbReference type="GeneID" id="34562669"/>
<comment type="caution">
    <text evidence="4">The sequence shown here is derived from an EMBL/GenBank/DDBJ whole genome shotgun (WGS) entry which is preliminary data.</text>
</comment>
<dbReference type="OrthoDB" id="194358at2759"/>
<sequence>MPLSHRLVQALAEARSKARSVYHLLRDRGVNDDARVAVRILLGTLHSLWLLFEDFAEQGTSPACPDHTLFDDLADLFDDSSLEWSTGSTTPKGGPPPLSGFVSSIYKIQLQLESLVRCNSWADLLVRLSTTGHRRDIYSQDLGQTIDSTPKGLEIDGDTCMALLLSAEFDKKLDDCHTHRQYVAEREIKHPEFAAAAKLLPDLARQRYTDYKTSLHMLFHSRKSSHFLQWLMEYARQEWPQHFNFGSGALSMTPLHLLMSRLSDDSVTPFHVAASLGLPRLCEQLIQWGVDLNKPSSLGTPLYCALLGPTALLGRSDDPAQLVSDCIPTDSQEETLRVLLDAGASCTTETAGPCQDENFSLATLGFLICQEIRAPKILLRVLKSGVSIDSRFVQLFHGKNSLLEYWPSPLKPPTRSFLEGMLPAILDRAIPEYDSYNDISLLATGIYEILDHFDLARPSTISGSRPLDVSDTLYAELVREAVQDCETAVVRRLILDPRWNPNASMAPQRAQSIASSDDGVSFHEAHKATTILHYAVEADEIALVAAILTSREDVDVQVRNHKDQTPLMLSESPEVFKLLMDHGARTTDTDESGRNVWHFAAANSDTALLDCLQEYDKHWDQNLRGVMTDGQTPIAQAVIYPFSQMKRRRKMTSEAPVGAIHMLKTCKSDAAYLKSPTPLVFLAVEWGSADLLRSLIDFGADPLEIDRKCRNALHFLNVSAREPLISILLSLDFENILNDQDSSPAETVFQIFNDTALFGPTPDKIFNHPASFGTLDAGVYSRLLGYKDILNSRDDADMGLWERFSLTVLATDAPRWPAGLTAQPSLQTAVECLIKKGALAKYEEESGQCGLIPVLSGWPKVSASHDRFSKWLEDILYTILKASTKLDGFNEAPAAVQCLRLAIKQEHVGLVKQLLDLGVSVHARFDNVSALEYACSPRSSCDLVMFEKLLEHADPEKLNDVDRFKIGLIFRLLDYRVSHRMPKLSALMSSGCNPNATTPSGMPVVVSYIMERQTEPAMLLLNAGADPSASSNMGLDAGLAAALRGNLVILHKLKSIGEEFNWAKLCTHAFSPGELTGLTSSKIMHKCNALHLAASSGHADTLTFYLESLKVESLSIEAPTADGWRPIHFAAAYDSDDGSCVRVLLEHGADPTKSLPDGYWNPLMLAVHAGNISIAQPLLELEPDIVSRMNLPRAFTIALKRKSERMIDLFRPFLDNVIIPSPDLVKDRDGRCKALGAVMELLLDDGNLRRLSSVLQMVDRETLNSVRLSCGKCSPLILATVQGQFHLADLLLGCGMTTWNFVDRCSRHLGAPPESMYPSCTTLHMALMQPEQRSHHTIDAFVQKLIEQIDWTRHELSPVHCAVISGQASRVRLIANHVKKHAHRYVDILQESSNFPTEDKLAKVEATDKTASDVSKPMLDAILKHIFNRRVLAADLEPKFKYGWTPLLMAVDETNLQMMEILIEYGADINLPDEDDFGTPLHKAVDENFEQGVRLLLENGANPNRRNSVYQTPLFLAVELGQLGMAKLLVEFGADVHACDTDGMSLLNTCGEKSKNPKMFIWLMELGLDPYRLDKAGYTPVHDIILGDAFSSLTFNYGFDFYRILDIRKGFLPLLIEFNPLKANFIIVRLLKRLPMETAEVLVNANPHAFVSPLCNAVLKDQLDCIPTLLRHGADIDAEGCDEGSALMAACVKGSLDAVKILVYSGAGISYVAMINDVAVLRNALVYAGPFPQIVRWILVDRYVRQRRIEEVLDVPREEEVKPWSGGQVAGYELSGIGCRTGRRFGESGLEYLRRLDQIRWELRGQMVRPVALQVEKEG</sequence>
<dbReference type="Pfam" id="PF00023">
    <property type="entry name" value="Ank"/>
    <property type="match status" value="1"/>
</dbReference>
<dbReference type="PROSITE" id="PS50088">
    <property type="entry name" value="ANK_REPEAT"/>
    <property type="match status" value="5"/>
</dbReference>
<dbReference type="SUPFAM" id="SSF48403">
    <property type="entry name" value="Ankyrin repeat"/>
    <property type="match status" value="4"/>
</dbReference>
<proteinExistence type="predicted"/>
<dbReference type="Proteomes" id="UP000176998">
    <property type="component" value="Unassembled WGS sequence"/>
</dbReference>
<dbReference type="STRING" id="1209926.A0A1G4B1C7"/>
<feature type="repeat" description="ANK" evidence="3">
    <location>
        <begin position="1509"/>
        <end position="1541"/>
    </location>
</feature>
<keyword evidence="1" id="KW-0677">Repeat</keyword>
<keyword evidence="5" id="KW-1185">Reference proteome</keyword>
<dbReference type="PANTHER" id="PTHR24198">
    <property type="entry name" value="ANKYRIN REPEAT AND PROTEIN KINASE DOMAIN-CONTAINING PROTEIN"/>
    <property type="match status" value="1"/>
</dbReference>
<feature type="repeat" description="ANK" evidence="3">
    <location>
        <begin position="265"/>
        <end position="297"/>
    </location>
</feature>
<feature type="repeat" description="ANK" evidence="3">
    <location>
        <begin position="1122"/>
        <end position="1150"/>
    </location>
</feature>
<feature type="repeat" description="ANK" evidence="3">
    <location>
        <begin position="1476"/>
        <end position="1508"/>
    </location>
</feature>
<evidence type="ECO:0000313" key="5">
    <source>
        <dbReference type="Proteomes" id="UP000176998"/>
    </source>
</evidence>
<dbReference type="InterPro" id="IPR036770">
    <property type="entry name" value="Ankyrin_rpt-contain_sf"/>
</dbReference>
<dbReference type="Gene3D" id="1.25.40.20">
    <property type="entry name" value="Ankyrin repeat-containing domain"/>
    <property type="match status" value="7"/>
</dbReference>
<evidence type="ECO:0000256" key="2">
    <source>
        <dbReference type="ARBA" id="ARBA00023043"/>
    </source>
</evidence>
<evidence type="ECO:0000313" key="4">
    <source>
        <dbReference type="EMBL" id="OHE95143.1"/>
    </source>
</evidence>
<dbReference type="InterPro" id="IPR002110">
    <property type="entry name" value="Ankyrin_rpt"/>
</dbReference>
<evidence type="ECO:0000256" key="1">
    <source>
        <dbReference type="ARBA" id="ARBA00022737"/>
    </source>
</evidence>
<dbReference type="PANTHER" id="PTHR24198:SF165">
    <property type="entry name" value="ANKYRIN REPEAT-CONTAINING PROTEIN-RELATED"/>
    <property type="match status" value="1"/>
</dbReference>
<dbReference type="EMBL" id="MJBS01000087">
    <property type="protein sequence ID" value="OHE95143.1"/>
    <property type="molecule type" value="Genomic_DNA"/>
</dbReference>
<dbReference type="Pfam" id="PF12796">
    <property type="entry name" value="Ank_2"/>
    <property type="match status" value="3"/>
</dbReference>
<organism evidence="4 5">
    <name type="scientific">Colletotrichum orchidophilum</name>
    <dbReference type="NCBI Taxonomy" id="1209926"/>
    <lineage>
        <taxon>Eukaryota</taxon>
        <taxon>Fungi</taxon>
        <taxon>Dikarya</taxon>
        <taxon>Ascomycota</taxon>
        <taxon>Pezizomycotina</taxon>
        <taxon>Sordariomycetes</taxon>
        <taxon>Hypocreomycetidae</taxon>
        <taxon>Glomerellales</taxon>
        <taxon>Glomerellaceae</taxon>
        <taxon>Colletotrichum</taxon>
    </lineage>
</organism>
<dbReference type="SMART" id="SM00248">
    <property type="entry name" value="ANK"/>
    <property type="match status" value="22"/>
</dbReference>
<dbReference type="PROSITE" id="PS50297">
    <property type="entry name" value="ANK_REP_REGION"/>
    <property type="match status" value="5"/>
</dbReference>
<reference evidence="4 5" key="1">
    <citation type="submission" date="2016-09" db="EMBL/GenBank/DDBJ databases">
        <authorList>
            <person name="Capua I."/>
            <person name="De Benedictis P."/>
            <person name="Joannis T."/>
            <person name="Lombin L.H."/>
            <person name="Cattoli G."/>
        </authorList>
    </citation>
    <scope>NUCLEOTIDE SEQUENCE [LARGE SCALE GENOMIC DNA]</scope>
    <source>
        <strain evidence="4 5">IMI 309357</strain>
    </source>
</reference>
<keyword evidence="2 3" id="KW-0040">ANK repeat</keyword>
<feature type="repeat" description="ANK" evidence="3">
    <location>
        <begin position="1442"/>
        <end position="1474"/>
    </location>
</feature>
<protein>
    <submittedName>
        <fullName evidence="4">Uncharacterized protein</fullName>
    </submittedName>
</protein>